<gene>
    <name evidence="8" type="ORF">LY90DRAFT_706699</name>
</gene>
<reference evidence="8 9" key="1">
    <citation type="submission" date="2016-08" db="EMBL/GenBank/DDBJ databases">
        <title>A Parts List for Fungal Cellulosomes Revealed by Comparative Genomics.</title>
        <authorList>
            <consortium name="DOE Joint Genome Institute"/>
            <person name="Haitjema C.H."/>
            <person name="Gilmore S.P."/>
            <person name="Henske J.K."/>
            <person name="Solomon K.V."/>
            <person name="De Groot R."/>
            <person name="Kuo A."/>
            <person name="Mondo S.J."/>
            <person name="Salamov A.A."/>
            <person name="Labutti K."/>
            <person name="Zhao Z."/>
            <person name="Chiniquy J."/>
            <person name="Barry K."/>
            <person name="Brewer H.M."/>
            <person name="Purvine S.O."/>
            <person name="Wright A.T."/>
            <person name="Boxma B."/>
            <person name="Van Alen T."/>
            <person name="Hackstein J.H."/>
            <person name="Baker S.E."/>
            <person name="Grigoriev I.V."/>
            <person name="O'Malley M.A."/>
        </authorList>
    </citation>
    <scope>NUCLEOTIDE SEQUENCE [LARGE SCALE GENOMIC DNA]</scope>
    <source>
        <strain evidence="8 9">G1</strain>
    </source>
</reference>
<keyword evidence="3 5" id="KW-0863">Zinc-finger</keyword>
<feature type="compositionally biased region" description="Acidic residues" evidence="6">
    <location>
        <begin position="944"/>
        <end position="964"/>
    </location>
</feature>
<proteinExistence type="predicted"/>
<keyword evidence="4" id="KW-0862">Zinc</keyword>
<dbReference type="EMBL" id="MCOG01000228">
    <property type="protein sequence ID" value="ORY23951.1"/>
    <property type="molecule type" value="Genomic_DNA"/>
</dbReference>
<dbReference type="GO" id="GO:0000981">
    <property type="term" value="F:DNA-binding transcription factor activity, RNA polymerase II-specific"/>
    <property type="evidence" value="ECO:0007669"/>
    <property type="project" value="TreeGrafter"/>
</dbReference>
<organism evidence="8 9">
    <name type="scientific">Neocallimastix californiae</name>
    <dbReference type="NCBI Taxonomy" id="1754190"/>
    <lineage>
        <taxon>Eukaryota</taxon>
        <taxon>Fungi</taxon>
        <taxon>Fungi incertae sedis</taxon>
        <taxon>Chytridiomycota</taxon>
        <taxon>Chytridiomycota incertae sedis</taxon>
        <taxon>Neocallimastigomycetes</taxon>
        <taxon>Neocallimastigales</taxon>
        <taxon>Neocallimastigaceae</taxon>
        <taxon>Neocallimastix</taxon>
    </lineage>
</organism>
<keyword evidence="9" id="KW-1185">Reference proteome</keyword>
<feature type="domain" description="C2H2-type" evidence="7">
    <location>
        <begin position="1083"/>
        <end position="1113"/>
    </location>
</feature>
<feature type="compositionally biased region" description="Basic residues" evidence="6">
    <location>
        <begin position="685"/>
        <end position="698"/>
    </location>
</feature>
<dbReference type="InterPro" id="IPR013087">
    <property type="entry name" value="Znf_C2H2_type"/>
</dbReference>
<feature type="region of interest" description="Disordered" evidence="6">
    <location>
        <begin position="826"/>
        <end position="999"/>
    </location>
</feature>
<dbReference type="GO" id="GO:0008270">
    <property type="term" value="F:zinc ion binding"/>
    <property type="evidence" value="ECO:0007669"/>
    <property type="project" value="UniProtKB-KW"/>
</dbReference>
<dbReference type="Proteomes" id="UP000193920">
    <property type="component" value="Unassembled WGS sequence"/>
</dbReference>
<comment type="caution">
    <text evidence="8">The sequence shown here is derived from an EMBL/GenBank/DDBJ whole genome shotgun (WGS) entry which is preliminary data.</text>
</comment>
<feature type="domain" description="C2H2-type" evidence="7">
    <location>
        <begin position="1055"/>
        <end position="1082"/>
    </location>
</feature>
<feature type="compositionally biased region" description="Basic residues" evidence="6">
    <location>
        <begin position="902"/>
        <end position="923"/>
    </location>
</feature>
<dbReference type="PROSITE" id="PS50157">
    <property type="entry name" value="ZINC_FINGER_C2H2_2"/>
    <property type="match status" value="2"/>
</dbReference>
<name>A0A1Y2AN33_9FUNG</name>
<evidence type="ECO:0000256" key="1">
    <source>
        <dbReference type="ARBA" id="ARBA00022723"/>
    </source>
</evidence>
<evidence type="ECO:0000313" key="8">
    <source>
        <dbReference type="EMBL" id="ORY23951.1"/>
    </source>
</evidence>
<dbReference type="SMART" id="SM00355">
    <property type="entry name" value="ZnF_C2H2"/>
    <property type="match status" value="2"/>
</dbReference>
<keyword evidence="1" id="KW-0479">Metal-binding</keyword>
<dbReference type="GO" id="GO:0005634">
    <property type="term" value="C:nucleus"/>
    <property type="evidence" value="ECO:0007669"/>
    <property type="project" value="TreeGrafter"/>
</dbReference>
<evidence type="ECO:0000256" key="4">
    <source>
        <dbReference type="ARBA" id="ARBA00022833"/>
    </source>
</evidence>
<accession>A0A1Y2AN33</accession>
<feature type="compositionally biased region" description="Basic and acidic residues" evidence="6">
    <location>
        <begin position="924"/>
        <end position="943"/>
    </location>
</feature>
<dbReference type="STRING" id="1754190.A0A1Y2AN33"/>
<dbReference type="PANTHER" id="PTHR24408">
    <property type="entry name" value="ZINC FINGER PROTEIN"/>
    <property type="match status" value="1"/>
</dbReference>
<feature type="compositionally biased region" description="Basic and acidic residues" evidence="6">
    <location>
        <begin position="699"/>
        <end position="709"/>
    </location>
</feature>
<evidence type="ECO:0000256" key="5">
    <source>
        <dbReference type="PROSITE-ProRule" id="PRU00042"/>
    </source>
</evidence>
<dbReference type="SUPFAM" id="SSF57667">
    <property type="entry name" value="beta-beta-alpha zinc fingers"/>
    <property type="match status" value="1"/>
</dbReference>
<dbReference type="FunFam" id="3.30.160.60:FF:000086">
    <property type="entry name" value="transcription factor E4F1 isoform X1"/>
    <property type="match status" value="1"/>
</dbReference>
<evidence type="ECO:0000313" key="9">
    <source>
        <dbReference type="Proteomes" id="UP000193920"/>
    </source>
</evidence>
<keyword evidence="2" id="KW-0677">Repeat</keyword>
<dbReference type="Gene3D" id="3.30.160.60">
    <property type="entry name" value="Classic Zinc Finger"/>
    <property type="match status" value="2"/>
</dbReference>
<evidence type="ECO:0000259" key="7">
    <source>
        <dbReference type="PROSITE" id="PS50157"/>
    </source>
</evidence>
<feature type="compositionally biased region" description="Low complexity" evidence="6">
    <location>
        <begin position="851"/>
        <end position="861"/>
    </location>
</feature>
<dbReference type="Pfam" id="PF00096">
    <property type="entry name" value="zf-C2H2"/>
    <property type="match status" value="2"/>
</dbReference>
<dbReference type="PROSITE" id="PS00028">
    <property type="entry name" value="ZINC_FINGER_C2H2_1"/>
    <property type="match status" value="1"/>
</dbReference>
<dbReference type="PANTHER" id="PTHR24408:SF58">
    <property type="entry name" value="TRANSCRIPTION FACTOR (TFIIIA), PUTATIVE (AFU_ORTHOLOGUE AFUA_1G05150)-RELATED"/>
    <property type="match status" value="1"/>
</dbReference>
<feature type="compositionally biased region" description="Basic and acidic residues" evidence="6">
    <location>
        <begin position="826"/>
        <end position="850"/>
    </location>
</feature>
<feature type="region of interest" description="Disordered" evidence="6">
    <location>
        <begin position="679"/>
        <end position="709"/>
    </location>
</feature>
<dbReference type="OrthoDB" id="2162596at2759"/>
<evidence type="ECO:0000256" key="2">
    <source>
        <dbReference type="ARBA" id="ARBA00022737"/>
    </source>
</evidence>
<dbReference type="InterPro" id="IPR036236">
    <property type="entry name" value="Znf_C2H2_sf"/>
</dbReference>
<sequence>MDTVDFLSNINLLNTNKPNLSIPENTKEFINSIGIQTDRINKLSPSIQVLPSSIKNLNNIEYIKKLNEIRNSITPNKNISNMEKPPSLSGNSITIPSSCSSVQSVGQGIVNMNINTEMNSNALVNSIIPNQTKEGGIPNISVLDDINLYKPKSSFDLTNIRNINNNNNNILDTLKLDYAGIDNFLRTSSMASLNNGNSINMGFSNILNTPNLLSIGNSVNALPGLNSSSTLSLSQTPISINTSNSISLNQIPVSMNSSNSIPISQNPLYLSPILNQNINNTLPMNNGVENQLQLLNLMKLLSNQKIPEGKKNKTNTIGSIIIPTSFPTNENENNSNNYFVNSIIGKTNTENNITRLLNQVQQQQQQPIQYIPSPVLDLNDKNEMNTIIDEEKGINSIKSIPSILISEGLDITNTSTSQISTISNKEELNNDIIDNFLKISLPNKQNGINTYVPLSPALSPVLNSPLLNIPSDNAFENCIKKDEKNDVDLMETLNDLLNISPEIESMNVTKPVENDVAGSINNNTTKNESELPIDNILDDIINSINNQEKEELMDDDRKDNNYLNIDNTYLNIPATPRSISSPSNLSDCDFSEFSNFVDSYDDISIINNVEEILNELNVNKSSNGLMTTFEENEENDISSLNNPIITITNETNDMVKLDIACNNAKNDDSDGNGKVITEANEQLKTGKKNPRGRPRKNKKSENTPLKEKLNKTFKESTDSLLSTELHIQRICSTLSKNNDKNIQTISEATENQYDIQMNNVKDKHETENIFENDLILKSDNENNNCTYLNPLQEVEEDERKCKECEEFKKEEESIVKDYNCKERNIIKDNNGDQTKNKDNDNMKNKIKPDNNKSNNINKNNSETNSDDKEEMTNNNKENIDIDSDEEESLLIRKKEIQQNNNNKRKLKTTIRKSKRRCSLKHKKIDIEKSKNNKKGKKEEKGEEKEEEEKEKEKEEEEEEEEEEEKIPIRNITINKGNRKRKRYSKEDNKNDSSLNKNKKKVIRLSITQIKNNIENGNRLSIGNSLDTNDVSALTKNGLVLVGRKRVIVENTNRPYVCTDCGAGFVRKHDLNRHGKIHSGIKNYKCPYCDRAFSRNDALSRHLKVELKHKFQNKKDKNIEEEL</sequence>
<dbReference type="AlphaFoldDB" id="A0A1Y2AN33"/>
<dbReference type="GO" id="GO:0043565">
    <property type="term" value="F:sequence-specific DNA binding"/>
    <property type="evidence" value="ECO:0007669"/>
    <property type="project" value="TreeGrafter"/>
</dbReference>
<evidence type="ECO:0000256" key="6">
    <source>
        <dbReference type="SAM" id="MobiDB-lite"/>
    </source>
</evidence>
<protein>
    <recommendedName>
        <fullName evidence="7">C2H2-type domain-containing protein</fullName>
    </recommendedName>
</protein>
<evidence type="ECO:0000256" key="3">
    <source>
        <dbReference type="ARBA" id="ARBA00022771"/>
    </source>
</evidence>